<evidence type="ECO:0000313" key="1">
    <source>
        <dbReference type="EMBL" id="MRX23794.1"/>
    </source>
</evidence>
<dbReference type="Proteomes" id="UP000439022">
    <property type="component" value="Unassembled WGS sequence"/>
</dbReference>
<dbReference type="RefSeq" id="WP_151164856.1">
    <property type="nucleotide sequence ID" value="NZ_WKJO01000003.1"/>
</dbReference>
<name>A0A6A8GK48_9EURY</name>
<keyword evidence="2" id="KW-1185">Reference proteome</keyword>
<comment type="caution">
    <text evidence="1">The sequence shown here is derived from an EMBL/GenBank/DDBJ whole genome shotgun (WGS) entry which is preliminary data.</text>
</comment>
<reference evidence="1 2" key="1">
    <citation type="submission" date="2019-11" db="EMBL/GenBank/DDBJ databases">
        <title>Whole genome sequence of Haloferax sp. MBLA0076.</title>
        <authorList>
            <person name="Seo M.-J."/>
            <person name="Cho E.-S."/>
        </authorList>
    </citation>
    <scope>NUCLEOTIDE SEQUENCE [LARGE SCALE GENOMIC DNA]</scope>
    <source>
        <strain evidence="1 2">MBLA0076</strain>
    </source>
</reference>
<accession>A0A6A8GK48</accession>
<protein>
    <submittedName>
        <fullName evidence="1">Uncharacterized protein</fullName>
    </submittedName>
</protein>
<gene>
    <name evidence="1" type="ORF">GJR96_17770</name>
</gene>
<organism evidence="1 2">
    <name type="scientific">Haloferax litoreum</name>
    <dbReference type="NCBI Taxonomy" id="2666140"/>
    <lineage>
        <taxon>Archaea</taxon>
        <taxon>Methanobacteriati</taxon>
        <taxon>Methanobacteriota</taxon>
        <taxon>Stenosarchaea group</taxon>
        <taxon>Halobacteria</taxon>
        <taxon>Halobacteriales</taxon>
        <taxon>Haloferacaceae</taxon>
        <taxon>Haloferax</taxon>
    </lineage>
</organism>
<dbReference type="AlphaFoldDB" id="A0A6A8GK48"/>
<dbReference type="EMBL" id="WKJO01000003">
    <property type="protein sequence ID" value="MRX23794.1"/>
    <property type="molecule type" value="Genomic_DNA"/>
</dbReference>
<proteinExistence type="predicted"/>
<sequence length="140" mass="15298">MHEFQPVSLTVVGKSGDTGGGVFEFEASVVLLRGDTLNVWVGDDHFVADAEGGIQRGQYVLVTTPTTGSIARIVETSASASPDPTRPIEVEIEYRWSAETFVTEPTVEFWTRDELAFTGPHERHTGGDERVVTFVRPTST</sequence>
<evidence type="ECO:0000313" key="2">
    <source>
        <dbReference type="Proteomes" id="UP000439022"/>
    </source>
</evidence>